<feature type="region of interest" description="Disordered" evidence="2">
    <location>
        <begin position="198"/>
        <end position="265"/>
    </location>
</feature>
<feature type="compositionally biased region" description="Polar residues" evidence="2">
    <location>
        <begin position="564"/>
        <end position="576"/>
    </location>
</feature>
<feature type="compositionally biased region" description="Polar residues" evidence="2">
    <location>
        <begin position="311"/>
        <end position="320"/>
    </location>
</feature>
<feature type="compositionally biased region" description="Polar residues" evidence="2">
    <location>
        <begin position="465"/>
        <end position="476"/>
    </location>
</feature>
<feature type="region of interest" description="Disordered" evidence="2">
    <location>
        <begin position="2588"/>
        <end position="2615"/>
    </location>
</feature>
<keyword evidence="1" id="KW-0175">Coiled coil</keyword>
<feature type="compositionally biased region" description="Basic residues" evidence="2">
    <location>
        <begin position="931"/>
        <end position="940"/>
    </location>
</feature>
<feature type="region of interest" description="Disordered" evidence="2">
    <location>
        <begin position="1556"/>
        <end position="1576"/>
    </location>
</feature>
<protein>
    <submittedName>
        <fullName evidence="3">Uncharacterized protein</fullName>
    </submittedName>
</protein>
<feature type="region of interest" description="Disordered" evidence="2">
    <location>
        <begin position="290"/>
        <end position="320"/>
    </location>
</feature>
<feature type="compositionally biased region" description="Low complexity" evidence="2">
    <location>
        <begin position="1415"/>
        <end position="1435"/>
    </location>
</feature>
<feature type="compositionally biased region" description="Polar residues" evidence="2">
    <location>
        <begin position="2464"/>
        <end position="2473"/>
    </location>
</feature>
<reference evidence="3" key="1">
    <citation type="submission" date="2020-08" db="EMBL/GenBank/DDBJ databases">
        <title>Genome sequencing and assembly of the red palm weevil Rhynchophorus ferrugineus.</title>
        <authorList>
            <person name="Dias G.B."/>
            <person name="Bergman C.M."/>
            <person name="Manee M."/>
        </authorList>
    </citation>
    <scope>NUCLEOTIDE SEQUENCE</scope>
    <source>
        <strain evidence="3">AA-2017</strain>
        <tissue evidence="3">Whole larva</tissue>
    </source>
</reference>
<feature type="region of interest" description="Disordered" evidence="2">
    <location>
        <begin position="1884"/>
        <end position="1913"/>
    </location>
</feature>
<feature type="compositionally biased region" description="Basic residues" evidence="2">
    <location>
        <begin position="2593"/>
        <end position="2604"/>
    </location>
</feature>
<feature type="compositionally biased region" description="Polar residues" evidence="2">
    <location>
        <begin position="44"/>
        <end position="55"/>
    </location>
</feature>
<keyword evidence="4" id="KW-1185">Reference proteome</keyword>
<gene>
    <name evidence="3" type="ORF">GWI33_018733</name>
</gene>
<feature type="compositionally biased region" description="Polar residues" evidence="2">
    <location>
        <begin position="1439"/>
        <end position="1452"/>
    </location>
</feature>
<feature type="compositionally biased region" description="Low complexity" evidence="2">
    <location>
        <begin position="491"/>
        <end position="502"/>
    </location>
</feature>
<feature type="region of interest" description="Disordered" evidence="2">
    <location>
        <begin position="2273"/>
        <end position="2313"/>
    </location>
</feature>
<feature type="compositionally biased region" description="Polar residues" evidence="2">
    <location>
        <begin position="799"/>
        <end position="827"/>
    </location>
</feature>
<sequence>MQYLSAKIEGAYLLSLNFYICKNQESNKDDPPKPVRGRGRARFTSAQESNPSAEITTRATSNRRASTRTRIHSNNPKAAADRRAQSIDSPKQYAVHEPNNESPIDSFRRQSKSRVLTENRFDTTSFARRPTTFESSRTSVTPPLTNELPVEVLSQDFGSTARAILQARGETPPPKTTSPRVDQEYLLNNFGSTIRSLAASRSASRGEGPSQRSGALRSENSVPSRRASLKTSLDREPLTRARGDKLLDRSKSESHKSTTEASSFDNLDSVFQAERETEGISEQNDLTETQPFEVSSETVPIETEEFRKTSSVEVSTQKTTEVSEIRRAGNVRRVGVRSKAAVSAEAPSNPAPRVRASRTRSRVDIDTAATVPRGRSSKRQDDVSVAESRKGPSVFMAESTSEVPSRPRPGRRIDNRYEGVPQRVTIDLPTTIRTRVGGRRASVAEVAPTEKSSVRTNTRGRSKSATKSTEPSTNSAPIPIVRSRSDSGDISPSYTRSSNRRSSTVEVQSAPTRNENTRANRPSGRRQSVTENIYQRTSVEVTTPNTPVVQDSSYGARTGRSRIETTTASVSHTSPTGRIRGRFSDGAPKIDESKLEVLPLFEREPKADSSIRSRGQRSRTSISRRQGFAEDRMQVSATEDDVKFVDKPTTAFTRVTVTRTESVEASTSRARLSTRMVSSSTSTTSKVSSSTKSTPTTKRTTTTTTASPTTKKVVPVIKESVVAEVNAVTSKSTITRRKKVVKPTKVPETTARGSKKSEVKLSDVSVKKNGEDEVDEEDNYPEAFKALIQAKKQEESRSSKPSSTRGASTSTEKVFVTSSAPSRSSPVNRIVTTSLPAVSRMPQLVSEIVNESDNELDPKSGSVSTTTTRPTRSRLMPKFSDKTKFNPKSKDRVPKTTTEKPRTTSGEKTLKATSFPRKSFTPKGYSTKAPHEHHLRKKALRSTSFPPATTPIPIARESKFSAKFIRKSEAENAEKNEKRPKGFFSNRKKQNGEEQSRRKLDETTPIPPKKPTSSLFSSRYRSDLPPKTTVLKMATTKPYYVPTIPTPAYIPTIPTLKPSFGQVDQDYVVEKDKDLGIEVISFDEPVNAIPSADLVNGEYLAADKTARLSATVKDGTTEKPISIIERIINSITSISTTAIPDTINLSSSTTTEATENSAILKLAPKKPTTKDKTKLDDKTNTFETLTSEKPTTLIEKILSSLSAIQSNEVGTSEYNTISSPSTTPLSTVTKYSAKYRGSSIGTTSLPAPLFLSTAPALPDDVELVQQNEVLEKRTISKLLDLLNGMISTPSPEGPQTPEELVVVTPKVASNLVTSSLVATTTVSTEPLELISLNEIEPRGNFIDSTPTTLPESTSSVVSTDVNTEQTTMATTVINVNIPSTSLSTDSGVQDSTVTTQASTITTGQMEVNNEAAGASVTIPPSVPPTTTGSTTISPPVTAPTGSPQSESTTNQNSASTSETVTTTQTIVDTTPVDMLTTTPPTQQTTVKEDSGTLSSNTGFSTLPTIPNIEVSPESVSIFSANDLSNTITSNDNLINTVTISSRGGFDNMLTSTTQATGETTSMSELSATSESGVSSDSTTVAEIDSSMSSIVADSTTLGKVVVITTAASVDSSTSSITESSNTVDAVATTEAAEASTTLSSPTAEGTTVMVGGGATTVSGGDSTTTAVSDTPTTTSGTRDATTTMVSTTSTQSPNANANILSLSNRAGRILSNDVGNPVGNNIDIATPLVPTSSTPDYFIFAVLNNNTILRKRPPTIPNKEVPFVIVGLYPNNTVVRKFPNGTLIPMEQVIKVRGFDTRPNPPPLIEITSNQVTDTTNGITNPDNNQPMVDSNREGRLLAVEQTPTVSGSTTRVLSSGMLNDISSRSQTGANVLQSMNSVKDVVSSTTAPSSTTTVSSTTSTTTPSTTSSTSSTTVMNVVEIIAVPGETRISKSQTTTVPQTTTDAPSTTKRSVTETSTVVPTTTLASAATTNNPQANIVETTIVPELPGSQSSEAIPSTLGEILNDRTVDALNNLISSDVKTTTEATNFKTLNVNQYNEVLNIQDLLNRNREKVVYRWKPVIKVENKSIKASYLISDPKNSVETTTISSSSNDAPFTSPVLLSESTTQIPTPSDALIASTSASTLIPVITQDTEITTQVIVTTTPPTTMSQTTSPSAATTAPFTISKTETTTPELQTTTEKVVIVTATSQIPVTQEANTAPESTTLLSSIITTLFPNLLKVTTTESSLATPFTSPVLSTTIDNRVEILSTAGTTAQPSTVLPPTLSSLQLSTSMPVTSIPPTTTQSTTPPAPTTTPSTTTTAATTTTPIPTTTTQRLITTTLFTTVPSKTAAPTEESRSEPTTPMGTKEQTDALFDDLKRSGKLINLNDEQRKNLQEIEKIEKEQAELLKQLTVLAKMFGGPNAKLPNMPKLSNQNPSKPVEDSLANRIISMAIEREKSRSSTSTAPTTTTQAPTTQSTSATTKRPNSIQDQLPITDVDTATKRTTPSLEEILKQYNLNSLSTPSPLGTTYGKSEEALLAAILKDQGIGPTTPKSLADKVKEAGVFEENPTTKASKPKPKSRPQTNSVRPPGGRLMQGLNWLLDLLDPTTKRPVAKKNKPKTPAKKPNTEEELLSNQPTKITPVVTAVPPAKPNLSQEEIQVLIKQLEAVQNDPKAATQLDFSKIKSLQNLIDVNEGVQVTSAGQRGTTLRATARPAKLQATTEADDFVGFNKKVTTTVSTASVSNSIDDDFEFVSTTARTRVIPPVSLNPIPGIDDQGESLIRGNLLTAAVNVTRAISSFLGSALQDAAFQLRYVISNSANTLAAGSSSNGAKLASSVLNSSSSS</sequence>
<feature type="compositionally biased region" description="Low complexity" evidence="2">
    <location>
        <begin position="2441"/>
        <end position="2463"/>
    </location>
</feature>
<comment type="caution">
    <text evidence="3">The sequence shown here is derived from an EMBL/GenBank/DDBJ whole genome shotgun (WGS) entry which is preliminary data.</text>
</comment>
<evidence type="ECO:0000256" key="2">
    <source>
        <dbReference type="SAM" id="MobiDB-lite"/>
    </source>
</evidence>
<feature type="compositionally biased region" description="Basic and acidic residues" evidence="2">
    <location>
        <begin position="755"/>
        <end position="771"/>
    </location>
</feature>
<feature type="compositionally biased region" description="Low complexity" evidence="2">
    <location>
        <begin position="1933"/>
        <end position="1958"/>
    </location>
</feature>
<proteinExistence type="predicted"/>
<feature type="compositionally biased region" description="Polar residues" evidence="2">
    <location>
        <begin position="1564"/>
        <end position="1576"/>
    </location>
</feature>
<dbReference type="Proteomes" id="UP000625711">
    <property type="component" value="Unassembled WGS sequence"/>
</dbReference>
<feature type="compositionally biased region" description="Low complexity" evidence="2">
    <location>
        <begin position="1610"/>
        <end position="1692"/>
    </location>
</feature>
<feature type="compositionally biased region" description="Basic and acidic residues" evidence="2">
    <location>
        <begin position="969"/>
        <end position="980"/>
    </location>
</feature>
<feature type="region of interest" description="Disordered" evidence="2">
    <location>
        <begin position="2544"/>
        <end position="2574"/>
    </location>
</feature>
<feature type="compositionally biased region" description="Basic and acidic residues" evidence="2">
    <location>
        <begin position="232"/>
        <end position="258"/>
    </location>
</feature>
<feature type="compositionally biased region" description="Polar residues" evidence="2">
    <location>
        <begin position="1491"/>
        <end position="1500"/>
    </location>
</feature>
<evidence type="ECO:0000313" key="3">
    <source>
        <dbReference type="EMBL" id="KAF7268096.1"/>
    </source>
</evidence>
<accession>A0A834M4X3</accession>
<feature type="region of interest" description="Disordered" evidence="2">
    <location>
        <begin position="605"/>
        <end position="627"/>
    </location>
</feature>
<feature type="compositionally biased region" description="Low complexity" evidence="2">
    <location>
        <begin position="2817"/>
        <end position="2826"/>
    </location>
</feature>
<feature type="compositionally biased region" description="Polar residues" evidence="2">
    <location>
        <begin position="612"/>
        <end position="624"/>
    </location>
</feature>
<organism evidence="3 4">
    <name type="scientific">Rhynchophorus ferrugineus</name>
    <name type="common">Red palm weevil</name>
    <name type="synonym">Curculio ferrugineus</name>
    <dbReference type="NCBI Taxonomy" id="354439"/>
    <lineage>
        <taxon>Eukaryota</taxon>
        <taxon>Metazoa</taxon>
        <taxon>Ecdysozoa</taxon>
        <taxon>Arthropoda</taxon>
        <taxon>Hexapoda</taxon>
        <taxon>Insecta</taxon>
        <taxon>Pterygota</taxon>
        <taxon>Neoptera</taxon>
        <taxon>Endopterygota</taxon>
        <taxon>Coleoptera</taxon>
        <taxon>Polyphaga</taxon>
        <taxon>Cucujiformia</taxon>
        <taxon>Curculionidae</taxon>
        <taxon>Dryophthorinae</taxon>
        <taxon>Rhynchophorus</taxon>
    </lineage>
</organism>
<feature type="region of interest" description="Disordered" evidence="2">
    <location>
        <begin position="1412"/>
        <end position="1500"/>
    </location>
</feature>
<feature type="compositionally biased region" description="Polar residues" evidence="2">
    <location>
        <begin position="504"/>
        <end position="530"/>
    </location>
</feature>
<dbReference type="EMBL" id="JAACXV010014347">
    <property type="protein sequence ID" value="KAF7268096.1"/>
    <property type="molecule type" value="Genomic_DNA"/>
</dbReference>
<name>A0A834M4X3_RHYFE</name>
<feature type="region of interest" description="Disordered" evidence="2">
    <location>
        <begin position="545"/>
        <end position="587"/>
    </location>
</feature>
<feature type="region of interest" description="Disordered" evidence="2">
    <location>
        <begin position="24"/>
        <end position="116"/>
    </location>
</feature>
<feature type="region of interest" description="Disordered" evidence="2">
    <location>
        <begin position="1926"/>
        <end position="1958"/>
    </location>
</feature>
<feature type="compositionally biased region" description="Low complexity" evidence="2">
    <location>
        <begin position="1453"/>
        <end position="1485"/>
    </location>
</feature>
<feature type="region of interest" description="Disordered" evidence="2">
    <location>
        <begin position="2806"/>
        <end position="2826"/>
    </location>
</feature>
<feature type="coiled-coil region" evidence="1">
    <location>
        <begin position="2364"/>
        <end position="2398"/>
    </location>
</feature>
<evidence type="ECO:0000313" key="4">
    <source>
        <dbReference type="Proteomes" id="UP000625711"/>
    </source>
</evidence>
<feature type="region of interest" description="Disordered" evidence="2">
    <location>
        <begin position="729"/>
        <end position="827"/>
    </location>
</feature>
<feature type="compositionally biased region" description="Basic and acidic residues" evidence="2">
    <location>
        <begin position="990"/>
        <end position="1002"/>
    </location>
</feature>
<feature type="compositionally biased region" description="Basic and acidic residues" evidence="2">
    <location>
        <begin position="879"/>
        <end position="902"/>
    </location>
</feature>
<dbReference type="OrthoDB" id="7701360at2759"/>
<feature type="region of interest" description="Disordered" evidence="2">
    <location>
        <begin position="1610"/>
        <end position="1696"/>
    </location>
</feature>
<feature type="compositionally biased region" description="Polar residues" evidence="2">
    <location>
        <begin position="545"/>
        <end position="555"/>
    </location>
</feature>
<feature type="compositionally biased region" description="Low complexity" evidence="2">
    <location>
        <begin position="862"/>
        <end position="874"/>
    </location>
</feature>
<feature type="region of interest" description="Disordered" evidence="2">
    <location>
        <begin position="848"/>
        <end position="952"/>
    </location>
</feature>
<evidence type="ECO:0000256" key="1">
    <source>
        <dbReference type="SAM" id="Coils"/>
    </source>
</evidence>
<feature type="region of interest" description="Disordered" evidence="2">
    <location>
        <begin position="2434"/>
        <end position="2483"/>
    </location>
</feature>
<feature type="region of interest" description="Disordered" evidence="2">
    <location>
        <begin position="969"/>
        <end position="1021"/>
    </location>
</feature>
<feature type="compositionally biased region" description="Polar residues" evidence="2">
    <location>
        <begin position="210"/>
        <end position="223"/>
    </location>
</feature>
<feature type="compositionally biased region" description="Basic and acidic residues" evidence="2">
    <location>
        <begin position="378"/>
        <end position="390"/>
    </location>
</feature>
<feature type="region of interest" description="Disordered" evidence="2">
    <location>
        <begin position="663"/>
        <end position="708"/>
    </location>
</feature>
<feature type="region of interest" description="Disordered" evidence="2">
    <location>
        <begin position="2328"/>
        <end position="2348"/>
    </location>
</feature>
<feature type="region of interest" description="Disordered" evidence="2">
    <location>
        <begin position="339"/>
        <end position="530"/>
    </location>
</feature>